<protein>
    <submittedName>
        <fullName evidence="2">Uncharacterized protein</fullName>
    </submittedName>
</protein>
<organism evidence="2 3">
    <name type="scientific">Salinarimonas ramus</name>
    <dbReference type="NCBI Taxonomy" id="690164"/>
    <lineage>
        <taxon>Bacteria</taxon>
        <taxon>Pseudomonadati</taxon>
        <taxon>Pseudomonadota</taxon>
        <taxon>Alphaproteobacteria</taxon>
        <taxon>Hyphomicrobiales</taxon>
        <taxon>Salinarimonadaceae</taxon>
        <taxon>Salinarimonas</taxon>
    </lineage>
</organism>
<keyword evidence="1" id="KW-0812">Transmembrane</keyword>
<evidence type="ECO:0000313" key="2">
    <source>
        <dbReference type="EMBL" id="GGK50357.1"/>
    </source>
</evidence>
<dbReference type="Proteomes" id="UP000600449">
    <property type="component" value="Unassembled WGS sequence"/>
</dbReference>
<keyword evidence="1" id="KW-1133">Transmembrane helix</keyword>
<dbReference type="EMBL" id="BMMF01000014">
    <property type="protein sequence ID" value="GGK50357.1"/>
    <property type="molecule type" value="Genomic_DNA"/>
</dbReference>
<evidence type="ECO:0000256" key="1">
    <source>
        <dbReference type="SAM" id="Phobius"/>
    </source>
</evidence>
<feature type="transmembrane region" description="Helical" evidence="1">
    <location>
        <begin position="183"/>
        <end position="204"/>
    </location>
</feature>
<feature type="transmembrane region" description="Helical" evidence="1">
    <location>
        <begin position="216"/>
        <end position="235"/>
    </location>
</feature>
<gene>
    <name evidence="2" type="ORF">GCM10011322_41710</name>
</gene>
<keyword evidence="1" id="KW-0472">Membrane</keyword>
<accession>A0A917V838</accession>
<evidence type="ECO:0000313" key="3">
    <source>
        <dbReference type="Proteomes" id="UP000600449"/>
    </source>
</evidence>
<reference evidence="2 3" key="1">
    <citation type="journal article" date="2014" name="Int. J. Syst. Evol. Microbiol.">
        <title>Complete genome sequence of Corynebacterium casei LMG S-19264T (=DSM 44701T), isolated from a smear-ripened cheese.</title>
        <authorList>
            <consortium name="US DOE Joint Genome Institute (JGI-PGF)"/>
            <person name="Walter F."/>
            <person name="Albersmeier A."/>
            <person name="Kalinowski J."/>
            <person name="Ruckert C."/>
        </authorList>
    </citation>
    <scope>NUCLEOTIDE SEQUENCE [LARGE SCALE GENOMIC DNA]</scope>
    <source>
        <strain evidence="2 3">CGMCC 1.9161</strain>
    </source>
</reference>
<sequence length="239" mass="24198">MAAAQTRAPLAGSLAADDGAARAVLALVPLAVATIAALAAGLAGVHSRGLIGTPFEPFAFGFFVERFPLAAFLVVYAVVRVALLALIPPGPSRFLRLALLPIALALVLVPALYPTFGGLVIRAAYFTGGMAFLQGTPLAIAYPVGAFVSAFVFAAGLGAAAIVARARMTFGVRAALGGAARLLALWFAAMVVAAPTALGLPIVGDWPVWPLTAPESLAAAALVALALAPHALIVWRSGR</sequence>
<keyword evidence="3" id="KW-1185">Reference proteome</keyword>
<dbReference type="AlphaFoldDB" id="A0A917V838"/>
<comment type="caution">
    <text evidence="2">The sequence shown here is derived from an EMBL/GenBank/DDBJ whole genome shotgun (WGS) entry which is preliminary data.</text>
</comment>
<feature type="transmembrane region" description="Helical" evidence="1">
    <location>
        <begin position="94"/>
        <end position="113"/>
    </location>
</feature>
<feature type="transmembrane region" description="Helical" evidence="1">
    <location>
        <begin position="67"/>
        <end position="87"/>
    </location>
</feature>
<feature type="transmembrane region" description="Helical" evidence="1">
    <location>
        <begin position="23"/>
        <end position="47"/>
    </location>
</feature>
<feature type="transmembrane region" description="Helical" evidence="1">
    <location>
        <begin position="140"/>
        <end position="163"/>
    </location>
</feature>
<name>A0A917V838_9HYPH</name>
<proteinExistence type="predicted"/>